<keyword evidence="7" id="KW-0812">Transmembrane</keyword>
<sequence>MKFTVAKKLYLGFAFVLILMGGLGWVAIDKMAVINSKTTEIELNWLPSVNYVGDITYLTESIHALEAKHTIAANSVKMSEYEAEIEQVIAELEQIFVEYEKLISDDYEKSTYTTFLGAWAEYIKIHEQVITASNSKDATRGGALIVQADQKFDEMQGYLLKLRDINYEGAVNASHEADKLFVNGTRETTILLIAALIFGIGIAYVISRLISKPVQSMAVLAEQISNGDLTADELHVKNRDEIGDLAKSFNIMASNLRTLIQQVGSTAEQVAASAEELTASAEQTSHATEQVASTMQGVAAGVDQQVHSVEESSQTINEMSAGIQQIASNAQSVLNTAMDASDKAAEGGKVIHTAVEQMNSINATVTGLGSVVKDLGARSSEIGKIIEVITGIAEQTNLLALNAAIEAARAGEHGRGFAVVADEVRKLAEQSAQSAGQISQLIFMIQGETNKAVQSMEIATKEVQAGIGVVNTAGSSFEHIQTSVNDVNVQIQEVSSAVQQMAAGTEQMVHSMKLITEISESSASGTQEVSAATEEQLASMEEITTSAGSLSKMAEELQTLISRFKV</sequence>
<dbReference type="PRINTS" id="PR00260">
    <property type="entry name" value="CHEMTRNSDUCR"/>
</dbReference>
<dbReference type="Gene3D" id="6.10.340.10">
    <property type="match status" value="1"/>
</dbReference>
<feature type="domain" description="HAMP" evidence="9">
    <location>
        <begin position="208"/>
        <end position="261"/>
    </location>
</feature>
<dbReference type="InterPro" id="IPR003660">
    <property type="entry name" value="HAMP_dom"/>
</dbReference>
<keyword evidence="2" id="KW-1003">Cell membrane</keyword>
<dbReference type="Proteomes" id="UP001516662">
    <property type="component" value="Unassembled WGS sequence"/>
</dbReference>
<evidence type="ECO:0000256" key="1">
    <source>
        <dbReference type="ARBA" id="ARBA00004236"/>
    </source>
</evidence>
<keyword evidence="3 7" id="KW-0472">Membrane</keyword>
<feature type="transmembrane region" description="Helical" evidence="7">
    <location>
        <begin position="189"/>
        <end position="207"/>
    </location>
</feature>
<reference evidence="10 11" key="1">
    <citation type="submission" date="2020-10" db="EMBL/GenBank/DDBJ databases">
        <title>Bacillus sp. HD4P25, an endophyte from a halophyte.</title>
        <authorList>
            <person name="Sun J.-Q."/>
        </authorList>
    </citation>
    <scope>NUCLEOTIDE SEQUENCE [LARGE SCALE GENOMIC DNA]</scope>
    <source>
        <strain evidence="10 11">YIM 93174</strain>
    </source>
</reference>
<evidence type="ECO:0000256" key="2">
    <source>
        <dbReference type="ARBA" id="ARBA00022475"/>
    </source>
</evidence>
<dbReference type="SMART" id="SM00283">
    <property type="entry name" value="MA"/>
    <property type="match status" value="1"/>
</dbReference>
<dbReference type="Gene3D" id="1.10.287.950">
    <property type="entry name" value="Methyl-accepting chemotaxis protein"/>
    <property type="match status" value="1"/>
</dbReference>
<evidence type="ECO:0000256" key="3">
    <source>
        <dbReference type="ARBA" id="ARBA00023136"/>
    </source>
</evidence>
<dbReference type="EMBL" id="JADCLJ010000011">
    <property type="protein sequence ID" value="MBE4907594.1"/>
    <property type="molecule type" value="Genomic_DNA"/>
</dbReference>
<feature type="domain" description="Methyl-accepting transducer" evidence="8">
    <location>
        <begin position="280"/>
        <end position="516"/>
    </location>
</feature>
<dbReference type="CDD" id="cd06225">
    <property type="entry name" value="HAMP"/>
    <property type="match status" value="1"/>
</dbReference>
<dbReference type="InterPro" id="IPR024478">
    <property type="entry name" value="HlyB_4HB_MCP"/>
</dbReference>
<evidence type="ECO:0000313" key="10">
    <source>
        <dbReference type="EMBL" id="MBE4907594.1"/>
    </source>
</evidence>
<evidence type="ECO:0000313" key="11">
    <source>
        <dbReference type="Proteomes" id="UP001516662"/>
    </source>
</evidence>
<dbReference type="RefSeq" id="WP_193535067.1">
    <property type="nucleotide sequence ID" value="NZ_JADCLJ010000011.1"/>
</dbReference>
<feature type="transmembrane region" description="Helical" evidence="7">
    <location>
        <begin position="9"/>
        <end position="28"/>
    </location>
</feature>
<organism evidence="10 11">
    <name type="scientific">Litchfieldia luteola</name>
    <dbReference type="NCBI Taxonomy" id="682179"/>
    <lineage>
        <taxon>Bacteria</taxon>
        <taxon>Bacillati</taxon>
        <taxon>Bacillota</taxon>
        <taxon>Bacilli</taxon>
        <taxon>Bacillales</taxon>
        <taxon>Bacillaceae</taxon>
        <taxon>Litchfieldia</taxon>
    </lineage>
</organism>
<evidence type="ECO:0000259" key="9">
    <source>
        <dbReference type="PROSITE" id="PS50885"/>
    </source>
</evidence>
<dbReference type="CDD" id="cd11386">
    <property type="entry name" value="MCP_signal"/>
    <property type="match status" value="1"/>
</dbReference>
<dbReference type="PROSITE" id="PS50111">
    <property type="entry name" value="CHEMOTAXIS_TRANSDUC_2"/>
    <property type="match status" value="1"/>
</dbReference>
<keyword evidence="11" id="KW-1185">Reference proteome</keyword>
<dbReference type="InterPro" id="IPR004090">
    <property type="entry name" value="Chemotax_Me-accpt_rcpt"/>
</dbReference>
<evidence type="ECO:0000256" key="7">
    <source>
        <dbReference type="SAM" id="Phobius"/>
    </source>
</evidence>
<gene>
    <name evidence="10" type="ORF">IMZ08_05890</name>
</gene>
<dbReference type="InterPro" id="IPR004089">
    <property type="entry name" value="MCPsignal_dom"/>
</dbReference>
<comment type="subcellular location">
    <subcellularLocation>
        <location evidence="1">Cell membrane</location>
    </subcellularLocation>
</comment>
<evidence type="ECO:0000259" key="8">
    <source>
        <dbReference type="PROSITE" id="PS50111"/>
    </source>
</evidence>
<name>A0ABR9QGI4_9BACI</name>
<proteinExistence type="inferred from homology"/>
<evidence type="ECO:0000256" key="5">
    <source>
        <dbReference type="ARBA" id="ARBA00029447"/>
    </source>
</evidence>
<dbReference type="PANTHER" id="PTHR32089">
    <property type="entry name" value="METHYL-ACCEPTING CHEMOTAXIS PROTEIN MCPB"/>
    <property type="match status" value="1"/>
</dbReference>
<keyword evidence="4 6" id="KW-0807">Transducer</keyword>
<dbReference type="PANTHER" id="PTHR32089:SF112">
    <property type="entry name" value="LYSOZYME-LIKE PROTEIN-RELATED"/>
    <property type="match status" value="1"/>
</dbReference>
<protein>
    <submittedName>
        <fullName evidence="10">Methyl-accepting chemotaxis protein</fullName>
    </submittedName>
</protein>
<accession>A0ABR9QGI4</accession>
<keyword evidence="7" id="KW-1133">Transmembrane helix</keyword>
<comment type="similarity">
    <text evidence="5">Belongs to the methyl-accepting chemotaxis (MCP) protein family.</text>
</comment>
<dbReference type="Pfam" id="PF12729">
    <property type="entry name" value="4HB_MCP_1"/>
    <property type="match status" value="1"/>
</dbReference>
<dbReference type="SUPFAM" id="SSF58104">
    <property type="entry name" value="Methyl-accepting chemotaxis protein (MCP) signaling domain"/>
    <property type="match status" value="1"/>
</dbReference>
<evidence type="ECO:0000256" key="6">
    <source>
        <dbReference type="PROSITE-ProRule" id="PRU00284"/>
    </source>
</evidence>
<comment type="caution">
    <text evidence="10">The sequence shown here is derived from an EMBL/GenBank/DDBJ whole genome shotgun (WGS) entry which is preliminary data.</text>
</comment>
<dbReference type="Pfam" id="PF00015">
    <property type="entry name" value="MCPsignal"/>
    <property type="match status" value="1"/>
</dbReference>
<dbReference type="Pfam" id="PF00672">
    <property type="entry name" value="HAMP"/>
    <property type="match status" value="1"/>
</dbReference>
<dbReference type="PROSITE" id="PS50885">
    <property type="entry name" value="HAMP"/>
    <property type="match status" value="1"/>
</dbReference>
<evidence type="ECO:0000256" key="4">
    <source>
        <dbReference type="ARBA" id="ARBA00023224"/>
    </source>
</evidence>
<dbReference type="SMART" id="SM00304">
    <property type="entry name" value="HAMP"/>
    <property type="match status" value="1"/>
</dbReference>